<protein>
    <submittedName>
        <fullName evidence="2">Uncharacterized protein</fullName>
    </submittedName>
</protein>
<sequence length="62" mass="7595">MVRQIFMYNHRIRDLSEDFLDDDDRISRRKTTKNKVEYLFTIEIAALGIFCFDCCLDYIIFY</sequence>
<name>A0A645IKT7_9ZZZZ</name>
<keyword evidence="1" id="KW-0812">Transmembrane</keyword>
<organism evidence="2">
    <name type="scientific">bioreactor metagenome</name>
    <dbReference type="NCBI Taxonomy" id="1076179"/>
    <lineage>
        <taxon>unclassified sequences</taxon>
        <taxon>metagenomes</taxon>
        <taxon>ecological metagenomes</taxon>
    </lineage>
</organism>
<accession>A0A645IKT7</accession>
<feature type="transmembrane region" description="Helical" evidence="1">
    <location>
        <begin position="38"/>
        <end position="61"/>
    </location>
</feature>
<evidence type="ECO:0000256" key="1">
    <source>
        <dbReference type="SAM" id="Phobius"/>
    </source>
</evidence>
<keyword evidence="1" id="KW-0472">Membrane</keyword>
<reference evidence="2" key="1">
    <citation type="submission" date="2019-08" db="EMBL/GenBank/DDBJ databases">
        <authorList>
            <person name="Kucharzyk K."/>
            <person name="Murdoch R.W."/>
            <person name="Higgins S."/>
            <person name="Loffler F."/>
        </authorList>
    </citation>
    <scope>NUCLEOTIDE SEQUENCE</scope>
</reference>
<dbReference type="AlphaFoldDB" id="A0A645IKT7"/>
<proteinExistence type="predicted"/>
<dbReference type="EMBL" id="VSSQ01115794">
    <property type="protein sequence ID" value="MPN51079.1"/>
    <property type="molecule type" value="Genomic_DNA"/>
</dbReference>
<evidence type="ECO:0000313" key="2">
    <source>
        <dbReference type="EMBL" id="MPN51079.1"/>
    </source>
</evidence>
<keyword evidence="1" id="KW-1133">Transmembrane helix</keyword>
<gene>
    <name evidence="2" type="ORF">SDC9_198720</name>
</gene>
<comment type="caution">
    <text evidence="2">The sequence shown here is derived from an EMBL/GenBank/DDBJ whole genome shotgun (WGS) entry which is preliminary data.</text>
</comment>